<evidence type="ECO:0000256" key="1">
    <source>
        <dbReference type="ARBA" id="ARBA00000900"/>
    </source>
</evidence>
<gene>
    <name evidence="11" type="ORF">F511_10630</name>
</gene>
<dbReference type="AlphaFoldDB" id="A0A2Z7CJN5"/>
<proteinExistence type="predicted"/>
<dbReference type="EC" id="2.3.2.27" evidence="2"/>
<feature type="domain" description="RING-type" evidence="10">
    <location>
        <begin position="278"/>
        <end position="319"/>
    </location>
</feature>
<evidence type="ECO:0000313" key="11">
    <source>
        <dbReference type="EMBL" id="KZV46525.1"/>
    </source>
</evidence>
<name>A0A2Z7CJN5_9LAMI</name>
<evidence type="ECO:0000259" key="10">
    <source>
        <dbReference type="PROSITE" id="PS50089"/>
    </source>
</evidence>
<dbReference type="OrthoDB" id="8062037at2759"/>
<dbReference type="GO" id="GO:0061630">
    <property type="term" value="F:ubiquitin protein ligase activity"/>
    <property type="evidence" value="ECO:0007669"/>
    <property type="project" value="UniProtKB-EC"/>
</dbReference>
<organism evidence="11 12">
    <name type="scientific">Dorcoceras hygrometricum</name>
    <dbReference type="NCBI Taxonomy" id="472368"/>
    <lineage>
        <taxon>Eukaryota</taxon>
        <taxon>Viridiplantae</taxon>
        <taxon>Streptophyta</taxon>
        <taxon>Embryophyta</taxon>
        <taxon>Tracheophyta</taxon>
        <taxon>Spermatophyta</taxon>
        <taxon>Magnoliopsida</taxon>
        <taxon>eudicotyledons</taxon>
        <taxon>Gunneridae</taxon>
        <taxon>Pentapetalae</taxon>
        <taxon>asterids</taxon>
        <taxon>lamiids</taxon>
        <taxon>Lamiales</taxon>
        <taxon>Gesneriaceae</taxon>
        <taxon>Didymocarpoideae</taxon>
        <taxon>Trichosporeae</taxon>
        <taxon>Loxocarpinae</taxon>
        <taxon>Dorcoceras</taxon>
    </lineage>
</organism>
<dbReference type="PROSITE" id="PS50089">
    <property type="entry name" value="ZF_RING_2"/>
    <property type="match status" value="1"/>
</dbReference>
<dbReference type="SMART" id="SM00184">
    <property type="entry name" value="RING"/>
    <property type="match status" value="1"/>
</dbReference>
<comment type="catalytic activity">
    <reaction evidence="1">
        <text>S-ubiquitinyl-[E2 ubiquitin-conjugating enzyme]-L-cysteine + [acceptor protein]-L-lysine = [E2 ubiquitin-conjugating enzyme]-L-cysteine + N(6)-ubiquitinyl-[acceptor protein]-L-lysine.</text>
        <dbReference type="EC" id="2.3.2.27"/>
    </reaction>
</comment>
<evidence type="ECO:0000256" key="5">
    <source>
        <dbReference type="ARBA" id="ARBA00022771"/>
    </source>
</evidence>
<dbReference type="Pfam" id="PF13639">
    <property type="entry name" value="zf-RING_2"/>
    <property type="match status" value="1"/>
</dbReference>
<evidence type="ECO:0000256" key="4">
    <source>
        <dbReference type="ARBA" id="ARBA00022723"/>
    </source>
</evidence>
<keyword evidence="7" id="KW-0862">Zinc</keyword>
<evidence type="ECO:0000256" key="8">
    <source>
        <dbReference type="PROSITE-ProRule" id="PRU00175"/>
    </source>
</evidence>
<feature type="compositionally biased region" description="Basic residues" evidence="9">
    <location>
        <begin position="44"/>
        <end position="56"/>
    </location>
</feature>
<evidence type="ECO:0000256" key="9">
    <source>
        <dbReference type="SAM" id="MobiDB-lite"/>
    </source>
</evidence>
<dbReference type="InterPro" id="IPR001841">
    <property type="entry name" value="Znf_RING"/>
</dbReference>
<feature type="region of interest" description="Disordered" evidence="9">
    <location>
        <begin position="1"/>
        <end position="56"/>
    </location>
</feature>
<evidence type="ECO:0000256" key="6">
    <source>
        <dbReference type="ARBA" id="ARBA00022786"/>
    </source>
</evidence>
<dbReference type="InterPro" id="IPR045191">
    <property type="entry name" value="MBR1/2-like"/>
</dbReference>
<dbReference type="Proteomes" id="UP000250235">
    <property type="component" value="Unassembled WGS sequence"/>
</dbReference>
<evidence type="ECO:0000313" key="12">
    <source>
        <dbReference type="Proteomes" id="UP000250235"/>
    </source>
</evidence>
<dbReference type="InterPro" id="IPR013083">
    <property type="entry name" value="Znf_RING/FYVE/PHD"/>
</dbReference>
<sequence length="326" mass="35566">MSSIFIPDRKKSPASSAFRGLGCTSSSQVSVPEAIRTSANREAKKVKKKTRRTKKSNASKLFCNNYSAIANEGNSNSNSPSQSSFSLALSSSCVGVPDVWCGPGIGLSTDVASVDCAVSRRPPSAPARGKVDGHGVDRIVLGQRERSPCSMRRMVASDNIPVSESETAAGMSRFRSDVTGTLHRHHATHGFIGELAEIVMLQASLIVGGRPYRRDQFRDLRLDIDNMSYEELLELGDSIGYVNTGLREDEMTKCLRSSKLAVSDHLSSRFALDMERKCIICQEEYETDNKTGNLNCGHSFHIDCIKQWLVQKNACPICKAAAVSQI</sequence>
<accession>A0A2Z7CJN5</accession>
<keyword evidence="6" id="KW-0833">Ubl conjugation pathway</keyword>
<keyword evidence="4" id="KW-0479">Metal-binding</keyword>
<protein>
    <recommendedName>
        <fullName evidence="2">RING-type E3 ubiquitin transferase</fullName>
        <ecNumber evidence="2">2.3.2.27</ecNumber>
    </recommendedName>
</protein>
<evidence type="ECO:0000256" key="7">
    <source>
        <dbReference type="ARBA" id="ARBA00022833"/>
    </source>
</evidence>
<dbReference type="PANTHER" id="PTHR22937:SF122">
    <property type="entry name" value="RING-TYPE E3 UBIQUITIN TRANSFERASE"/>
    <property type="match status" value="1"/>
</dbReference>
<keyword evidence="12" id="KW-1185">Reference proteome</keyword>
<dbReference type="EMBL" id="KQ995661">
    <property type="protein sequence ID" value="KZV46525.1"/>
    <property type="molecule type" value="Genomic_DNA"/>
</dbReference>
<dbReference type="GO" id="GO:0008270">
    <property type="term" value="F:zinc ion binding"/>
    <property type="evidence" value="ECO:0007669"/>
    <property type="project" value="UniProtKB-KW"/>
</dbReference>
<evidence type="ECO:0000256" key="3">
    <source>
        <dbReference type="ARBA" id="ARBA00022679"/>
    </source>
</evidence>
<dbReference type="SUPFAM" id="SSF57850">
    <property type="entry name" value="RING/U-box"/>
    <property type="match status" value="1"/>
</dbReference>
<dbReference type="Gene3D" id="3.30.40.10">
    <property type="entry name" value="Zinc/RING finger domain, C3HC4 (zinc finger)"/>
    <property type="match status" value="1"/>
</dbReference>
<dbReference type="PANTHER" id="PTHR22937">
    <property type="entry name" value="E3 UBIQUITIN-PROTEIN LIGASE RNF165"/>
    <property type="match status" value="1"/>
</dbReference>
<keyword evidence="3" id="KW-0808">Transferase</keyword>
<keyword evidence="5 8" id="KW-0863">Zinc-finger</keyword>
<evidence type="ECO:0000256" key="2">
    <source>
        <dbReference type="ARBA" id="ARBA00012483"/>
    </source>
</evidence>
<reference evidence="11 12" key="1">
    <citation type="journal article" date="2015" name="Proc. Natl. Acad. Sci. U.S.A.">
        <title>The resurrection genome of Boea hygrometrica: A blueprint for survival of dehydration.</title>
        <authorList>
            <person name="Xiao L."/>
            <person name="Yang G."/>
            <person name="Zhang L."/>
            <person name="Yang X."/>
            <person name="Zhao S."/>
            <person name="Ji Z."/>
            <person name="Zhou Q."/>
            <person name="Hu M."/>
            <person name="Wang Y."/>
            <person name="Chen M."/>
            <person name="Xu Y."/>
            <person name="Jin H."/>
            <person name="Xiao X."/>
            <person name="Hu G."/>
            <person name="Bao F."/>
            <person name="Hu Y."/>
            <person name="Wan P."/>
            <person name="Li L."/>
            <person name="Deng X."/>
            <person name="Kuang T."/>
            <person name="Xiang C."/>
            <person name="Zhu J.K."/>
            <person name="Oliver M.J."/>
            <person name="He Y."/>
        </authorList>
    </citation>
    <scope>NUCLEOTIDE SEQUENCE [LARGE SCALE GENOMIC DNA]</scope>
    <source>
        <strain evidence="12">cv. XS01</strain>
    </source>
</reference>